<keyword evidence="12 16" id="KW-0630">Potassium</keyword>
<comment type="subcellular location">
    <subcellularLocation>
        <location evidence="3 16">Cytoplasm</location>
    </subcellularLocation>
</comment>
<sequence length="252" mass="28076">MIVFDVGNTDTVVGFFEGENLRHKFRIRSLKSENSVFFEYRILNFMLEHNIEKSSIKKAVISSVVPLLTPFFTSFCEKFLKLRALVVAPSKSHVLKINIDMPEELGSDLFLNALSAYTEHKTDCLVVDFGTALTFTLVDGQGVIQGVSIVPGLNTALKSLFSATSLLPEVRIEKPKSVVGKNTLHSIQSGIYFGYESLVRGLVQKIREEFGRELKVLATGGLSGTITELQNIFVDIQPDLTLKGMYYYGQTH</sequence>
<evidence type="ECO:0000256" key="5">
    <source>
        <dbReference type="ARBA" id="ARBA00011738"/>
    </source>
</evidence>
<feature type="active site" description="Proton acceptor" evidence="16">
    <location>
        <position position="108"/>
    </location>
</feature>
<dbReference type="KEGG" id="lby:Lbys_1682"/>
<comment type="similarity">
    <text evidence="14 16">Belongs to the type III pantothenate kinase family.</text>
</comment>
<dbReference type="Gene3D" id="3.30.420.40">
    <property type="match status" value="2"/>
</dbReference>
<dbReference type="SUPFAM" id="SSF53067">
    <property type="entry name" value="Actin-like ATPase domain"/>
    <property type="match status" value="2"/>
</dbReference>
<dbReference type="EC" id="2.7.1.33" evidence="6 16"/>
<keyword evidence="7 16" id="KW-0963">Cytoplasm</keyword>
<evidence type="ECO:0000256" key="1">
    <source>
        <dbReference type="ARBA" id="ARBA00001206"/>
    </source>
</evidence>
<keyword evidence="8 16" id="KW-0808">Transferase</keyword>
<dbReference type="AlphaFoldDB" id="E4RZG5"/>
<dbReference type="InterPro" id="IPR043129">
    <property type="entry name" value="ATPase_NBD"/>
</dbReference>
<dbReference type="CDD" id="cd24015">
    <property type="entry name" value="ASKHA_NBD_PanK-III"/>
    <property type="match status" value="1"/>
</dbReference>
<feature type="binding site" evidence="16">
    <location>
        <position position="128"/>
    </location>
    <ligand>
        <name>K(+)</name>
        <dbReference type="ChEBI" id="CHEBI:29103"/>
    </ligand>
</feature>
<dbReference type="EMBL" id="CP002305">
    <property type="protein sequence ID" value="ADQ17389.1"/>
    <property type="molecule type" value="Genomic_DNA"/>
</dbReference>
<evidence type="ECO:0000256" key="16">
    <source>
        <dbReference type="HAMAP-Rule" id="MF_01274"/>
    </source>
</evidence>
<evidence type="ECO:0000313" key="18">
    <source>
        <dbReference type="Proteomes" id="UP000007435"/>
    </source>
</evidence>
<evidence type="ECO:0000256" key="6">
    <source>
        <dbReference type="ARBA" id="ARBA00012102"/>
    </source>
</evidence>
<evidence type="ECO:0000256" key="2">
    <source>
        <dbReference type="ARBA" id="ARBA00001958"/>
    </source>
</evidence>
<reference key="1">
    <citation type="submission" date="2010-11" db="EMBL/GenBank/DDBJ databases">
        <title>The complete genome of Leadbetterella byssophila DSM 17132.</title>
        <authorList>
            <consortium name="US DOE Joint Genome Institute (JGI-PGF)"/>
            <person name="Lucas S."/>
            <person name="Copeland A."/>
            <person name="Lapidus A."/>
            <person name="Glavina del Rio T."/>
            <person name="Dalin E."/>
            <person name="Tice H."/>
            <person name="Bruce D."/>
            <person name="Goodwin L."/>
            <person name="Pitluck S."/>
            <person name="Kyrpides N."/>
            <person name="Mavromatis K."/>
            <person name="Ivanova N."/>
            <person name="Teshima H."/>
            <person name="Brettin T."/>
            <person name="Detter J.C."/>
            <person name="Han C."/>
            <person name="Tapia R."/>
            <person name="Land M."/>
            <person name="Hauser L."/>
            <person name="Markowitz V."/>
            <person name="Cheng J.-F."/>
            <person name="Hugenholtz P."/>
            <person name="Woyke T."/>
            <person name="Wu D."/>
            <person name="Tindall B."/>
            <person name="Pomrenke H.G."/>
            <person name="Brambilla E."/>
            <person name="Klenk H.-P."/>
            <person name="Eisen J.A."/>
        </authorList>
    </citation>
    <scope>NUCLEOTIDE SEQUENCE [LARGE SCALE GENOMIC DNA]</scope>
    <source>
        <strain>DSM 17132</strain>
    </source>
</reference>
<protein>
    <recommendedName>
        <fullName evidence="15 16">Type III pantothenate kinase</fullName>
        <ecNumber evidence="6 16">2.7.1.33</ecNumber>
    </recommendedName>
    <alternativeName>
        <fullName evidence="16">PanK-III</fullName>
    </alternativeName>
    <alternativeName>
        <fullName evidence="16">Pantothenic acid kinase</fullName>
    </alternativeName>
</protein>
<dbReference type="OrthoDB" id="9804707at2"/>
<dbReference type="HOGENOM" id="CLU_066627_1_1_10"/>
<dbReference type="InterPro" id="IPR004619">
    <property type="entry name" value="Type_III_PanK"/>
</dbReference>
<dbReference type="PANTHER" id="PTHR34265:SF1">
    <property type="entry name" value="TYPE III PANTOTHENATE KINASE"/>
    <property type="match status" value="1"/>
</dbReference>
<comment type="function">
    <text evidence="16">Catalyzes the phosphorylation of pantothenate (Pan), the first step in CoA biosynthesis.</text>
</comment>
<evidence type="ECO:0000256" key="4">
    <source>
        <dbReference type="ARBA" id="ARBA00005225"/>
    </source>
</evidence>
<comment type="cofactor">
    <cofactor evidence="2">
        <name>K(+)</name>
        <dbReference type="ChEBI" id="CHEBI:29103"/>
    </cofactor>
</comment>
<comment type="pathway">
    <text evidence="4 16">Cofactor biosynthesis; coenzyme A biosynthesis; CoA from (R)-pantothenate: step 1/5.</text>
</comment>
<accession>E4RZG5</accession>
<evidence type="ECO:0000256" key="9">
    <source>
        <dbReference type="ARBA" id="ARBA00022741"/>
    </source>
</evidence>
<evidence type="ECO:0000256" key="7">
    <source>
        <dbReference type="ARBA" id="ARBA00022490"/>
    </source>
</evidence>
<keyword evidence="10 16" id="KW-0418">Kinase</keyword>
<comment type="subunit">
    <text evidence="5 16">Homodimer.</text>
</comment>
<evidence type="ECO:0000313" key="17">
    <source>
        <dbReference type="EMBL" id="ADQ17389.1"/>
    </source>
</evidence>
<evidence type="ECO:0000256" key="13">
    <source>
        <dbReference type="ARBA" id="ARBA00022993"/>
    </source>
</evidence>
<dbReference type="GO" id="GO:0005737">
    <property type="term" value="C:cytoplasm"/>
    <property type="evidence" value="ECO:0007669"/>
    <property type="project" value="UniProtKB-SubCell"/>
</dbReference>
<evidence type="ECO:0000256" key="3">
    <source>
        <dbReference type="ARBA" id="ARBA00004496"/>
    </source>
</evidence>
<evidence type="ECO:0000256" key="10">
    <source>
        <dbReference type="ARBA" id="ARBA00022777"/>
    </source>
</evidence>
<keyword evidence="9 16" id="KW-0547">Nucleotide-binding</keyword>
<dbReference type="NCBIfam" id="TIGR00671">
    <property type="entry name" value="baf"/>
    <property type="match status" value="1"/>
</dbReference>
<dbReference type="UniPathway" id="UPA00241">
    <property type="reaction ID" value="UER00352"/>
</dbReference>
<dbReference type="eggNOG" id="COG1521">
    <property type="taxonomic scope" value="Bacteria"/>
</dbReference>
<evidence type="ECO:0000256" key="12">
    <source>
        <dbReference type="ARBA" id="ARBA00022958"/>
    </source>
</evidence>
<dbReference type="GO" id="GO:0004594">
    <property type="term" value="F:pantothenate kinase activity"/>
    <property type="evidence" value="ECO:0007669"/>
    <property type="project" value="UniProtKB-UniRule"/>
</dbReference>
<dbReference type="Proteomes" id="UP000007435">
    <property type="component" value="Chromosome"/>
</dbReference>
<proteinExistence type="inferred from homology"/>
<keyword evidence="16" id="KW-0479">Metal-binding</keyword>
<dbReference type="STRING" id="649349.Lbys_1682"/>
<gene>
    <name evidence="16" type="primary">coaX</name>
    <name evidence="17" type="ordered locus">Lbys_1682</name>
</gene>
<comment type="cofactor">
    <cofactor evidence="16">
        <name>NH4(+)</name>
        <dbReference type="ChEBI" id="CHEBI:28938"/>
    </cofactor>
    <cofactor evidence="16">
        <name>K(+)</name>
        <dbReference type="ChEBI" id="CHEBI:29103"/>
    </cofactor>
    <text evidence="16">A monovalent cation. Ammonium or potassium.</text>
</comment>
<evidence type="ECO:0000256" key="11">
    <source>
        <dbReference type="ARBA" id="ARBA00022840"/>
    </source>
</evidence>
<keyword evidence="18" id="KW-1185">Reference proteome</keyword>
<feature type="binding site" evidence="16">
    <location>
        <begin position="106"/>
        <end position="109"/>
    </location>
    <ligand>
        <name>substrate</name>
    </ligand>
</feature>
<dbReference type="Pfam" id="PF03309">
    <property type="entry name" value="Pan_kinase"/>
    <property type="match status" value="1"/>
</dbReference>
<feature type="binding site" evidence="16">
    <location>
        <begin position="5"/>
        <end position="12"/>
    </location>
    <ligand>
        <name>ATP</name>
        <dbReference type="ChEBI" id="CHEBI:30616"/>
    </ligand>
</feature>
<evidence type="ECO:0000256" key="15">
    <source>
        <dbReference type="ARBA" id="ARBA00040883"/>
    </source>
</evidence>
<evidence type="ECO:0000256" key="8">
    <source>
        <dbReference type="ARBA" id="ARBA00022679"/>
    </source>
</evidence>
<keyword evidence="11 16" id="KW-0067">ATP-binding</keyword>
<comment type="catalytic activity">
    <reaction evidence="1 16">
        <text>(R)-pantothenate + ATP = (R)-4'-phosphopantothenate + ADP + H(+)</text>
        <dbReference type="Rhea" id="RHEA:16373"/>
        <dbReference type="ChEBI" id="CHEBI:10986"/>
        <dbReference type="ChEBI" id="CHEBI:15378"/>
        <dbReference type="ChEBI" id="CHEBI:29032"/>
        <dbReference type="ChEBI" id="CHEBI:30616"/>
        <dbReference type="ChEBI" id="CHEBI:456216"/>
        <dbReference type="EC" id="2.7.1.33"/>
    </reaction>
</comment>
<name>E4RZG5_LEAB4</name>
<dbReference type="GO" id="GO:0015937">
    <property type="term" value="P:coenzyme A biosynthetic process"/>
    <property type="evidence" value="ECO:0007669"/>
    <property type="project" value="UniProtKB-UniRule"/>
</dbReference>
<dbReference type="GO" id="GO:0005524">
    <property type="term" value="F:ATP binding"/>
    <property type="evidence" value="ECO:0007669"/>
    <property type="project" value="UniProtKB-UniRule"/>
</dbReference>
<dbReference type="RefSeq" id="WP_013408438.1">
    <property type="nucleotide sequence ID" value="NC_014655.1"/>
</dbReference>
<reference evidence="17 18" key="2">
    <citation type="journal article" date="2011" name="Stand. Genomic Sci.">
        <title>Complete genome sequence of Leadbetterella byssophila type strain (4M15).</title>
        <authorList>
            <person name="Abt B."/>
            <person name="Teshima H."/>
            <person name="Lucas S."/>
            <person name="Lapidus A."/>
            <person name="Del Rio T.G."/>
            <person name="Nolan M."/>
            <person name="Tice H."/>
            <person name="Cheng J.F."/>
            <person name="Pitluck S."/>
            <person name="Liolios K."/>
            <person name="Pagani I."/>
            <person name="Ivanova N."/>
            <person name="Mavromatis K."/>
            <person name="Pati A."/>
            <person name="Tapia R."/>
            <person name="Han C."/>
            <person name="Goodwin L."/>
            <person name="Chen A."/>
            <person name="Palaniappan K."/>
            <person name="Land M."/>
            <person name="Hauser L."/>
            <person name="Chang Y.J."/>
            <person name="Jeffries C.D."/>
            <person name="Rohde M."/>
            <person name="Goker M."/>
            <person name="Tindall B.J."/>
            <person name="Detter J.C."/>
            <person name="Woyke T."/>
            <person name="Bristow J."/>
            <person name="Eisen J.A."/>
            <person name="Markowitz V."/>
            <person name="Hugenholtz P."/>
            <person name="Klenk H.P."/>
            <person name="Kyrpides N.C."/>
        </authorList>
    </citation>
    <scope>NUCLEOTIDE SEQUENCE [LARGE SCALE GENOMIC DNA]</scope>
    <source>
        <strain evidence="18">DSM 17132 / JCM 16389 / KACC 11308 / NBRC 106382 / 4M15</strain>
    </source>
</reference>
<keyword evidence="13 16" id="KW-0173">Coenzyme A biosynthesis</keyword>
<dbReference type="HAMAP" id="MF_01274">
    <property type="entry name" value="Pantothen_kinase_3"/>
    <property type="match status" value="1"/>
</dbReference>
<dbReference type="GO" id="GO:0046872">
    <property type="term" value="F:metal ion binding"/>
    <property type="evidence" value="ECO:0007669"/>
    <property type="project" value="UniProtKB-KW"/>
</dbReference>
<organism evidence="17 18">
    <name type="scientific">Leadbetterella byssophila (strain DSM 17132 / JCM 16389 / KACC 11308 / NBRC 106382 / 4M15)</name>
    <dbReference type="NCBI Taxonomy" id="649349"/>
    <lineage>
        <taxon>Bacteria</taxon>
        <taxon>Pseudomonadati</taxon>
        <taxon>Bacteroidota</taxon>
        <taxon>Cytophagia</taxon>
        <taxon>Cytophagales</taxon>
        <taxon>Leadbetterellaceae</taxon>
        <taxon>Leadbetterella</taxon>
    </lineage>
</organism>
<dbReference type="PANTHER" id="PTHR34265">
    <property type="entry name" value="TYPE III PANTOTHENATE KINASE"/>
    <property type="match status" value="1"/>
</dbReference>
<evidence type="ECO:0000256" key="14">
    <source>
        <dbReference type="ARBA" id="ARBA00038036"/>
    </source>
</evidence>
<feature type="binding site" evidence="16">
    <location>
        <position position="131"/>
    </location>
    <ligand>
        <name>ATP</name>
        <dbReference type="ChEBI" id="CHEBI:30616"/>
    </ligand>
</feature>
<comment type="caution">
    <text evidence="16">Lacks conserved residue(s) required for the propagation of feature annotation.</text>
</comment>
<feature type="binding site" evidence="16">
    <location>
        <position position="183"/>
    </location>
    <ligand>
        <name>substrate</name>
    </ligand>
</feature>